<evidence type="ECO:0000313" key="2">
    <source>
        <dbReference type="Proteomes" id="UP001497680"/>
    </source>
</evidence>
<evidence type="ECO:0000313" key="1">
    <source>
        <dbReference type="EMBL" id="KAI6088351.1"/>
    </source>
</evidence>
<organism evidence="1 2">
    <name type="scientific">Hypoxylon rubiginosum</name>
    <dbReference type="NCBI Taxonomy" id="110542"/>
    <lineage>
        <taxon>Eukaryota</taxon>
        <taxon>Fungi</taxon>
        <taxon>Dikarya</taxon>
        <taxon>Ascomycota</taxon>
        <taxon>Pezizomycotina</taxon>
        <taxon>Sordariomycetes</taxon>
        <taxon>Xylariomycetidae</taxon>
        <taxon>Xylariales</taxon>
        <taxon>Hypoxylaceae</taxon>
        <taxon>Hypoxylon</taxon>
    </lineage>
</organism>
<proteinExistence type="predicted"/>
<name>A0ACC0D6H5_9PEZI</name>
<keyword evidence="2" id="KW-1185">Reference proteome</keyword>
<dbReference type="Proteomes" id="UP001497680">
    <property type="component" value="Unassembled WGS sequence"/>
</dbReference>
<reference evidence="1 2" key="1">
    <citation type="journal article" date="2022" name="New Phytol.">
        <title>Ecological generalism drives hyperdiversity of secondary metabolite gene clusters in xylarialean endophytes.</title>
        <authorList>
            <person name="Franco M.E.E."/>
            <person name="Wisecaver J.H."/>
            <person name="Arnold A.E."/>
            <person name="Ju Y.M."/>
            <person name="Slot J.C."/>
            <person name="Ahrendt S."/>
            <person name="Moore L.P."/>
            <person name="Eastman K.E."/>
            <person name="Scott K."/>
            <person name="Konkel Z."/>
            <person name="Mondo S.J."/>
            <person name="Kuo A."/>
            <person name="Hayes R.D."/>
            <person name="Haridas S."/>
            <person name="Andreopoulos B."/>
            <person name="Riley R."/>
            <person name="LaButti K."/>
            <person name="Pangilinan J."/>
            <person name="Lipzen A."/>
            <person name="Amirebrahimi M."/>
            <person name="Yan J."/>
            <person name="Adam C."/>
            <person name="Keymanesh K."/>
            <person name="Ng V."/>
            <person name="Louie K."/>
            <person name="Northen T."/>
            <person name="Drula E."/>
            <person name="Henrissat B."/>
            <person name="Hsieh H.M."/>
            <person name="Youens-Clark K."/>
            <person name="Lutzoni F."/>
            <person name="Miadlikowska J."/>
            <person name="Eastwood D.C."/>
            <person name="Hamelin R.C."/>
            <person name="Grigoriev I.V."/>
            <person name="U'Ren J.M."/>
        </authorList>
    </citation>
    <scope>NUCLEOTIDE SEQUENCE [LARGE SCALE GENOMIC DNA]</scope>
    <source>
        <strain evidence="1 2">ER1909</strain>
    </source>
</reference>
<gene>
    <name evidence="1" type="ORF">F4821DRAFT_269034</name>
</gene>
<dbReference type="EMBL" id="MU394302">
    <property type="protein sequence ID" value="KAI6088351.1"/>
    <property type="molecule type" value="Genomic_DNA"/>
</dbReference>
<comment type="caution">
    <text evidence="1">The sequence shown here is derived from an EMBL/GenBank/DDBJ whole genome shotgun (WGS) entry which is preliminary data.</text>
</comment>
<accession>A0ACC0D6H5</accession>
<protein>
    <submittedName>
        <fullName evidence="1">Bifunctional P-450:NADPH-P450 reductase</fullName>
    </submittedName>
</protein>
<sequence length="1075" mass="120581">MAIGATTPIPEPRRLPLLGNIADVDAENSVHSFKGLADKYGEIYRLHFPGARVIFCSSQVLVDEVCDEKRFTKVPNNVLVEIREGLHDGLFTARLDEPNWGIAHRVLMPAFGPMGIRDMFDEMKDIGSQLALKWARHGSHHRINAPDDFTRLTLDTIALCSMGFRFNSFYNEELHPFLHSMCEFLIECGRRSQRPPLPSFFYRNQNRDFYHHIDVLRKTAEDVLKERVSGNGEERKDLLTAMLKGRDSQTGEKMTDQSIIDNLITFLVAGHETTSGTLSYAMYRLLKNPDCYRKVQQEVDEVIGKGPITVQHMQKLPYISAVLREALRLDSPIPIFGTCVNEDTLLAGKYPVYKGEFVNAFLPKLHLDPAVYEDPLTFKPERMLDENFNKLPRNSWKPFGNGVRACIGRPFAWQEAVLTLAILFQNFNFVLADADYELHHKQTLTIKPKDFFIRAILRDGLDATKLEHRLAGTEPALTKTRSGQDDAITKNGVNGVKHQGKGKPMTILYGSNSGTCESMAQRLAFDARSHGYTVSTLDCMDAAMEKLPSDEPIVIITASYEGQPPDNAAHFVSWIESIKDKTALDKSSYAVFGCGHHDWTQTFHRIPNLVDTRLGELGATKLVELGLADAAGEDMFVSFEAWEDDILWPALDKLRSSTESEDVPQTEFEPLKVHVSNTRQSILRQNVEDGKVVETKVLTADGEPVKKHVGIRLPPETTYRPGDYLAVLPINPKETVQRAMRQFQLPWDANIKIEGTGIRLPTNELVSANSILSDYVELGQPATKRNILALVDATDSDEESKALRHLASDGYDSEVLAKRVSVLDLLEKYPSINLPMGQFLAMLPPMRIRQYSISSSPLEDPSLASITFSLVSGGTKSGHGNHIGVASSYLDSLEVDDRLRVSVRMSHAAFHLPSTPEKTPLILIAAGTGIAPFRGFIQDRAAMIRSGRKLAPAVLYHGCREPGKDDLYADELGEWEKQGVVTVKRAFSRTPEKSGGCKYVQDALWADRQRFHELWRQDAQLYVCGSRRVSQEIERVAKSIQQEAAKLNGGELSDEDAKKWWDELRNVRYATDVFD</sequence>